<dbReference type="GO" id="GO:0016491">
    <property type="term" value="F:oxidoreductase activity"/>
    <property type="evidence" value="ECO:0007669"/>
    <property type="project" value="UniProtKB-KW"/>
</dbReference>
<organism evidence="3 4">
    <name type="scientific">Arcticibacter svalbardensis MN12-7</name>
    <dbReference type="NCBI Taxonomy" id="1150600"/>
    <lineage>
        <taxon>Bacteria</taxon>
        <taxon>Pseudomonadati</taxon>
        <taxon>Bacteroidota</taxon>
        <taxon>Sphingobacteriia</taxon>
        <taxon>Sphingobacteriales</taxon>
        <taxon>Sphingobacteriaceae</taxon>
        <taxon>Arcticibacter</taxon>
    </lineage>
</organism>
<dbReference type="OrthoDB" id="9779041at2"/>
<reference evidence="3 4" key="1">
    <citation type="journal article" date="2013" name="Genome Announc.">
        <title>Draft Genome Sequence of Arcticibacter svalbardensis Strain MN12-7T, a Member of the Family Sphingobacteriaceae Isolated from an Arctic Soil Sample.</title>
        <authorList>
            <person name="Shivaji S."/>
            <person name="Ara S."/>
            <person name="Prasad S."/>
            <person name="Manasa B.P."/>
            <person name="Begum Z."/>
            <person name="Singh A."/>
            <person name="Kumar Pinnaka A."/>
        </authorList>
    </citation>
    <scope>NUCLEOTIDE SEQUENCE [LARGE SCALE GENOMIC DNA]</scope>
    <source>
        <strain evidence="3 4">MN12-7</strain>
    </source>
</reference>
<dbReference type="Pfam" id="PF02719">
    <property type="entry name" value="Polysacc_synt_2"/>
    <property type="match status" value="1"/>
</dbReference>
<evidence type="ECO:0000259" key="2">
    <source>
        <dbReference type="Pfam" id="PF02719"/>
    </source>
</evidence>
<comment type="caution">
    <text evidence="3">The sequence shown here is derived from an EMBL/GenBank/DDBJ whole genome shotgun (WGS) entry which is preliminary data.</text>
</comment>
<dbReference type="Gene3D" id="3.40.50.720">
    <property type="entry name" value="NAD(P)-binding Rossmann-like Domain"/>
    <property type="match status" value="1"/>
</dbReference>
<protein>
    <submittedName>
        <fullName evidence="3">UDP-4-dehydro-6-deoxy-2-acetamido-D-glucose 4-reductase</fullName>
        <ecNumber evidence="3">1.1.1.-</ecNumber>
        <ecNumber evidence="3">4.2.1.-</ecNumber>
    </submittedName>
</protein>
<dbReference type="InterPro" id="IPR003869">
    <property type="entry name" value="Polysac_CapD-like"/>
</dbReference>
<dbReference type="RefSeq" id="WP_016195216.1">
    <property type="nucleotide sequence ID" value="NZ_AQPN01000076.1"/>
</dbReference>
<dbReference type="AlphaFoldDB" id="R9GT32"/>
<dbReference type="Proteomes" id="UP000014174">
    <property type="component" value="Unassembled WGS sequence"/>
</dbReference>
<dbReference type="EC" id="4.2.1.-" evidence="3"/>
<dbReference type="InterPro" id="IPR051203">
    <property type="entry name" value="Polysaccharide_Synthase-Rel"/>
</dbReference>
<evidence type="ECO:0000313" key="4">
    <source>
        <dbReference type="Proteomes" id="UP000014174"/>
    </source>
</evidence>
<sequence length="472" mass="53456">MNTKNMYTNSSIFEKIWELSPKLHLPESYSELLNLTKQLIELYNADGRLDENPFLPTTKRKLSLPVVEINDLLKSSTCIVTGGLGCVGSCLVNKLLDFQISKIIVIDKKPFNDKKNTSNNRVEYAQGDICNSDELNEIFATYKPEFVFHTAAQRDPGFAENHIFDAVNINVIGSWNVAKACENTPSVKQCVFSSTGKSSRYYTDEVYSATKKICELVFDTYARRSAVRYSIVRFTHILDNSLMDIEFQNARNEDHLSIHSPGKYVTAQNVQEAADLMLNALLHSSPGKANFLIVRNLEWPVESLEVALYYIKEAGSFIPVIFRGNPPGYSEKFFRGQMDWSHPQELNLLINVYECNDKSYNEEGDIIISHVCPVDEEILLESLTRIKNTEGENCSKVRLLTELKVLVRAALTKVDKGVTFKILEWGLKPQYLKAEGTTIAHYGPTVSLLIESLEDSEYSELIKDLIEEKDIS</sequence>
<feature type="domain" description="Polysaccharide biosynthesis protein CapD-like" evidence="2">
    <location>
        <begin position="79"/>
        <end position="287"/>
    </location>
</feature>
<proteinExistence type="inferred from homology"/>
<keyword evidence="4" id="KW-1185">Reference proteome</keyword>
<dbReference type="PANTHER" id="PTHR43318:SF1">
    <property type="entry name" value="POLYSACCHARIDE BIOSYNTHESIS PROTEIN EPSC-RELATED"/>
    <property type="match status" value="1"/>
</dbReference>
<dbReference type="SUPFAM" id="SSF51735">
    <property type="entry name" value="NAD(P)-binding Rossmann-fold domains"/>
    <property type="match status" value="1"/>
</dbReference>
<dbReference type="STRING" id="1150600.ADIARSV_1981"/>
<comment type="similarity">
    <text evidence="1">Belongs to the polysaccharide synthase family.</text>
</comment>
<dbReference type="EMBL" id="AQPN01000076">
    <property type="protein sequence ID" value="EOR94876.1"/>
    <property type="molecule type" value="Genomic_DNA"/>
</dbReference>
<dbReference type="eggNOG" id="COG1086">
    <property type="taxonomic scope" value="Bacteria"/>
</dbReference>
<gene>
    <name evidence="3" type="ORF">ADIARSV_1981</name>
</gene>
<evidence type="ECO:0000256" key="1">
    <source>
        <dbReference type="ARBA" id="ARBA00007430"/>
    </source>
</evidence>
<dbReference type="EC" id="1.1.1.-" evidence="3"/>
<accession>R9GT32</accession>
<keyword evidence="3" id="KW-0456">Lyase</keyword>
<dbReference type="PANTHER" id="PTHR43318">
    <property type="entry name" value="UDP-N-ACETYLGLUCOSAMINE 4,6-DEHYDRATASE"/>
    <property type="match status" value="1"/>
</dbReference>
<dbReference type="InterPro" id="IPR036291">
    <property type="entry name" value="NAD(P)-bd_dom_sf"/>
</dbReference>
<keyword evidence="3" id="KW-0560">Oxidoreductase</keyword>
<dbReference type="GO" id="GO:0016829">
    <property type="term" value="F:lyase activity"/>
    <property type="evidence" value="ECO:0007669"/>
    <property type="project" value="UniProtKB-KW"/>
</dbReference>
<name>R9GT32_9SPHI</name>
<evidence type="ECO:0000313" key="3">
    <source>
        <dbReference type="EMBL" id="EOR94876.1"/>
    </source>
</evidence>